<keyword evidence="6 8" id="KW-0139">CF(1)</keyword>
<comment type="subcellular location">
    <subcellularLocation>
        <location evidence="1 8">Cell membrane</location>
        <topology evidence="1 8">Peripheral membrane protein</topology>
    </subcellularLocation>
</comment>
<dbReference type="InterPro" id="IPR036794">
    <property type="entry name" value="ATP_F1_dsu/esu_C_sf"/>
</dbReference>
<comment type="function">
    <text evidence="8">Produces ATP from ADP in the presence of a proton gradient across the membrane.</text>
</comment>
<evidence type="ECO:0000256" key="3">
    <source>
        <dbReference type="ARBA" id="ARBA00022448"/>
    </source>
</evidence>
<evidence type="ECO:0000313" key="12">
    <source>
        <dbReference type="EMBL" id="MBC8572061.1"/>
    </source>
</evidence>
<dbReference type="InterPro" id="IPR001469">
    <property type="entry name" value="ATP_synth_F1_dsu/esu"/>
</dbReference>
<dbReference type="HAMAP" id="MF_00530">
    <property type="entry name" value="ATP_synth_epsil_bac"/>
    <property type="match status" value="1"/>
</dbReference>
<dbReference type="Gene3D" id="1.20.5.440">
    <property type="entry name" value="ATP synthase delta/epsilon subunit, C-terminal domain"/>
    <property type="match status" value="1"/>
</dbReference>
<evidence type="ECO:0000256" key="2">
    <source>
        <dbReference type="ARBA" id="ARBA00005712"/>
    </source>
</evidence>
<keyword evidence="4 8" id="KW-0406">Ion transport</keyword>
<feature type="domain" description="ATP synthase F1 complex delta/epsilon subunit N-terminal" evidence="11">
    <location>
        <begin position="5"/>
        <end position="83"/>
    </location>
</feature>
<dbReference type="PANTHER" id="PTHR13822:SF10">
    <property type="entry name" value="ATP SYNTHASE EPSILON CHAIN, CHLOROPLASTIC"/>
    <property type="match status" value="1"/>
</dbReference>
<proteinExistence type="inferred from homology"/>
<dbReference type="Pfam" id="PF00401">
    <property type="entry name" value="ATP-synt_DE"/>
    <property type="match status" value="1"/>
</dbReference>
<dbReference type="CDD" id="cd12152">
    <property type="entry name" value="F1-ATPase_delta"/>
    <property type="match status" value="1"/>
</dbReference>
<dbReference type="RefSeq" id="WP_249307028.1">
    <property type="nucleotide sequence ID" value="NZ_JACRSZ010000001.1"/>
</dbReference>
<keyword evidence="7 8" id="KW-0066">ATP synthesis</keyword>
<evidence type="ECO:0000256" key="9">
    <source>
        <dbReference type="RuleBase" id="RU003656"/>
    </source>
</evidence>
<dbReference type="InterPro" id="IPR020547">
    <property type="entry name" value="ATP_synth_F1_esu_C"/>
</dbReference>
<keyword evidence="8" id="KW-0375">Hydrogen ion transport</keyword>
<keyword evidence="13" id="KW-1185">Reference proteome</keyword>
<dbReference type="InterPro" id="IPR036771">
    <property type="entry name" value="ATPsynth_dsu/esu_N"/>
</dbReference>
<keyword evidence="5 8" id="KW-0472">Membrane</keyword>
<evidence type="ECO:0000256" key="1">
    <source>
        <dbReference type="ARBA" id="ARBA00004202"/>
    </source>
</evidence>
<reference evidence="12 13" key="1">
    <citation type="submission" date="2020-08" db="EMBL/GenBank/DDBJ databases">
        <title>Genome public.</title>
        <authorList>
            <person name="Liu C."/>
            <person name="Sun Q."/>
        </authorList>
    </citation>
    <scope>NUCLEOTIDE SEQUENCE [LARGE SCALE GENOMIC DNA]</scope>
    <source>
        <strain evidence="12 13">NSJ-46</strain>
    </source>
</reference>
<sequence length="138" mass="15337">MATFFLKIVTSNKVFFAGKVSVVIVTATDGEKAFMAHHEEMVLALKPGEIRFQKEDGTWVTAVSGVGVVQAANNRVTAIVESAELPEDIDAVRAREARDRAMEEMRQKQSIREYKTTQASLARAINRMRHSSEQGVIK</sequence>
<keyword evidence="8" id="KW-1003">Cell membrane</keyword>
<dbReference type="Gene3D" id="2.60.15.10">
    <property type="entry name" value="F0F1 ATP synthase delta/epsilon subunit, N-terminal"/>
    <property type="match status" value="1"/>
</dbReference>
<comment type="subunit">
    <text evidence="8 9">F-type ATPases have 2 components, CF(1) - the catalytic core - and CF(0) - the membrane proton channel. CF(1) has five subunits: alpha(3), beta(3), gamma(1), delta(1), epsilon(1). CF(0) has three main subunits: a, b and c.</text>
</comment>
<evidence type="ECO:0000256" key="4">
    <source>
        <dbReference type="ARBA" id="ARBA00023065"/>
    </source>
</evidence>
<dbReference type="NCBIfam" id="TIGR01216">
    <property type="entry name" value="ATP_synt_epsi"/>
    <property type="match status" value="1"/>
</dbReference>
<keyword evidence="3 8" id="KW-0813">Transport</keyword>
<accession>A0ABR7N6Q8</accession>
<gene>
    <name evidence="8 12" type="primary">atpC</name>
    <name evidence="12" type="ORF">H8716_03000</name>
</gene>
<protein>
    <recommendedName>
        <fullName evidence="8">ATP synthase epsilon chain</fullName>
    </recommendedName>
    <alternativeName>
        <fullName evidence="8">ATP synthase F1 sector epsilon subunit</fullName>
    </alternativeName>
    <alternativeName>
        <fullName evidence="8">F-ATPase epsilon subunit</fullName>
    </alternativeName>
</protein>
<feature type="domain" description="ATP synthase epsilon subunit C-terminal" evidence="10">
    <location>
        <begin position="87"/>
        <end position="129"/>
    </location>
</feature>
<evidence type="ECO:0000259" key="11">
    <source>
        <dbReference type="Pfam" id="PF02823"/>
    </source>
</evidence>
<evidence type="ECO:0000256" key="8">
    <source>
        <dbReference type="HAMAP-Rule" id="MF_00530"/>
    </source>
</evidence>
<evidence type="ECO:0000256" key="7">
    <source>
        <dbReference type="ARBA" id="ARBA00023310"/>
    </source>
</evidence>
<dbReference type="Proteomes" id="UP000657421">
    <property type="component" value="Unassembled WGS sequence"/>
</dbReference>
<dbReference type="SUPFAM" id="SSF51344">
    <property type="entry name" value="Epsilon subunit of F1F0-ATP synthase N-terminal domain"/>
    <property type="match status" value="1"/>
</dbReference>
<organism evidence="12 13">
    <name type="scientific">Jingyaoa shaoxingensis</name>
    <dbReference type="NCBI Taxonomy" id="2763671"/>
    <lineage>
        <taxon>Bacteria</taxon>
        <taxon>Bacillati</taxon>
        <taxon>Bacillota</taxon>
        <taxon>Clostridia</taxon>
        <taxon>Lachnospirales</taxon>
        <taxon>Lachnospiraceae</taxon>
        <taxon>Jingyaoa</taxon>
    </lineage>
</organism>
<comment type="similarity">
    <text evidence="2 8 9">Belongs to the ATPase epsilon chain family.</text>
</comment>
<evidence type="ECO:0000313" key="13">
    <source>
        <dbReference type="Proteomes" id="UP000657421"/>
    </source>
</evidence>
<dbReference type="Pfam" id="PF02823">
    <property type="entry name" value="ATP-synt_DE_N"/>
    <property type="match status" value="1"/>
</dbReference>
<dbReference type="InterPro" id="IPR020546">
    <property type="entry name" value="ATP_synth_F1_dsu/esu_N"/>
</dbReference>
<evidence type="ECO:0000259" key="10">
    <source>
        <dbReference type="Pfam" id="PF00401"/>
    </source>
</evidence>
<evidence type="ECO:0000256" key="6">
    <source>
        <dbReference type="ARBA" id="ARBA00023196"/>
    </source>
</evidence>
<comment type="caution">
    <text evidence="12">The sequence shown here is derived from an EMBL/GenBank/DDBJ whole genome shotgun (WGS) entry which is preliminary data.</text>
</comment>
<evidence type="ECO:0000256" key="5">
    <source>
        <dbReference type="ARBA" id="ARBA00023136"/>
    </source>
</evidence>
<dbReference type="PANTHER" id="PTHR13822">
    <property type="entry name" value="ATP SYNTHASE DELTA/EPSILON CHAIN"/>
    <property type="match status" value="1"/>
</dbReference>
<dbReference type="SUPFAM" id="SSF46604">
    <property type="entry name" value="Epsilon subunit of F1F0-ATP synthase C-terminal domain"/>
    <property type="match status" value="1"/>
</dbReference>
<name>A0ABR7N6Q8_9FIRM</name>
<dbReference type="EMBL" id="JACRSZ010000001">
    <property type="protein sequence ID" value="MBC8572061.1"/>
    <property type="molecule type" value="Genomic_DNA"/>
</dbReference>